<accession>B6Q8F0</accession>
<protein>
    <submittedName>
        <fullName evidence="1">Uncharacterized protein</fullName>
    </submittedName>
</protein>
<dbReference type="HOGENOM" id="CLU_2073961_0_0_1"/>
<dbReference type="VEuPathDB" id="FungiDB:PMAA_068490"/>
<keyword evidence="2" id="KW-1185">Reference proteome</keyword>
<evidence type="ECO:0000313" key="2">
    <source>
        <dbReference type="Proteomes" id="UP000001294"/>
    </source>
</evidence>
<proteinExistence type="predicted"/>
<evidence type="ECO:0000313" key="1">
    <source>
        <dbReference type="EMBL" id="EEA25754.1"/>
    </source>
</evidence>
<gene>
    <name evidence="1" type="ORF">PMAA_068490</name>
</gene>
<name>B6Q8F0_TALMQ</name>
<dbReference type="EMBL" id="DS995900">
    <property type="protein sequence ID" value="EEA25754.1"/>
    <property type="molecule type" value="Genomic_DNA"/>
</dbReference>
<dbReference type="Proteomes" id="UP000001294">
    <property type="component" value="Unassembled WGS sequence"/>
</dbReference>
<reference evidence="2" key="1">
    <citation type="journal article" date="2015" name="Genome Announc.">
        <title>Genome sequence of the AIDS-associated pathogen Penicillium marneffei (ATCC18224) and its near taxonomic relative Talaromyces stipitatus (ATCC10500).</title>
        <authorList>
            <person name="Nierman W.C."/>
            <person name="Fedorova-Abrams N.D."/>
            <person name="Andrianopoulos A."/>
        </authorList>
    </citation>
    <scope>NUCLEOTIDE SEQUENCE [LARGE SCALE GENOMIC DNA]</scope>
    <source>
        <strain evidence="2">ATCC 18224 / CBS 334.59 / QM 7333</strain>
    </source>
</reference>
<organism evidence="1 2">
    <name type="scientific">Talaromyces marneffei (strain ATCC 18224 / CBS 334.59 / QM 7333)</name>
    <name type="common">Penicillium marneffei</name>
    <dbReference type="NCBI Taxonomy" id="441960"/>
    <lineage>
        <taxon>Eukaryota</taxon>
        <taxon>Fungi</taxon>
        <taxon>Dikarya</taxon>
        <taxon>Ascomycota</taxon>
        <taxon>Pezizomycotina</taxon>
        <taxon>Eurotiomycetes</taxon>
        <taxon>Eurotiomycetidae</taxon>
        <taxon>Eurotiales</taxon>
        <taxon>Trichocomaceae</taxon>
        <taxon>Talaromyces</taxon>
        <taxon>Talaromyces sect. Talaromyces</taxon>
    </lineage>
</organism>
<sequence length="118" mass="12745">MTTSATPPAVRGLGGLHNWHSCLRPPRIGCGTRKFNGFQKEISCFAIDHQCTTTDPVPDCKPITSHPYWSWPRLLLKSSAQPLSLPSGGGSAGYQSSQAFYPVLSESKLLNPIESSST</sequence>
<dbReference type="AlphaFoldDB" id="B6Q8F0"/>